<sequence length="185" mass="19128">MTSRFTVVAGILGAVTSAATAGVYVDFSARIMPSYGRMANATGIAKMQSINRSIENGPFMLAFCGAGLAGGYFVFRALRGERALSDVLLGAGGAAYLAGLLLTMVYNVPLNNRLAAVDPHAASSVGLWRDYLQHWTAANTVRAGLSVVAVGLLVGGLLAGARDRAQPSAGVGASYGERVSTHVHR</sequence>
<keyword evidence="1" id="KW-0812">Transmembrane</keyword>
<accession>A0A916T1C9</accession>
<gene>
    <name evidence="2" type="ORF">GCM10011492_17390</name>
</gene>
<dbReference type="RefSeq" id="WP_188836635.1">
    <property type="nucleotide sequence ID" value="NZ_BMHI01000003.1"/>
</dbReference>
<reference evidence="2" key="1">
    <citation type="journal article" date="2014" name="Int. J. Syst. Evol. Microbiol.">
        <title>Complete genome sequence of Corynebacterium casei LMG S-19264T (=DSM 44701T), isolated from a smear-ripened cheese.</title>
        <authorList>
            <consortium name="US DOE Joint Genome Institute (JGI-PGF)"/>
            <person name="Walter F."/>
            <person name="Albersmeier A."/>
            <person name="Kalinowski J."/>
            <person name="Ruckert C."/>
        </authorList>
    </citation>
    <scope>NUCLEOTIDE SEQUENCE</scope>
    <source>
        <strain evidence="2">CGMCC 1.15085</strain>
    </source>
</reference>
<evidence type="ECO:0000313" key="3">
    <source>
        <dbReference type="Proteomes" id="UP000636793"/>
    </source>
</evidence>
<evidence type="ECO:0000256" key="1">
    <source>
        <dbReference type="SAM" id="Phobius"/>
    </source>
</evidence>
<keyword evidence="1" id="KW-0472">Membrane</keyword>
<keyword evidence="1" id="KW-1133">Transmembrane helix</keyword>
<keyword evidence="3" id="KW-1185">Reference proteome</keyword>
<evidence type="ECO:0008006" key="4">
    <source>
        <dbReference type="Google" id="ProtNLM"/>
    </source>
</evidence>
<feature type="transmembrane region" description="Helical" evidence="1">
    <location>
        <begin position="87"/>
        <end position="106"/>
    </location>
</feature>
<dbReference type="InterPro" id="IPR013901">
    <property type="entry name" value="Anthrone_oxy"/>
</dbReference>
<dbReference type="Pfam" id="PF08592">
    <property type="entry name" value="Anthrone_oxy"/>
    <property type="match status" value="1"/>
</dbReference>
<organism evidence="2 3">
    <name type="scientific">Flexivirga endophytica</name>
    <dbReference type="NCBI Taxonomy" id="1849103"/>
    <lineage>
        <taxon>Bacteria</taxon>
        <taxon>Bacillati</taxon>
        <taxon>Actinomycetota</taxon>
        <taxon>Actinomycetes</taxon>
        <taxon>Micrococcales</taxon>
        <taxon>Dermacoccaceae</taxon>
        <taxon>Flexivirga</taxon>
    </lineage>
</organism>
<comment type="caution">
    <text evidence="2">The sequence shown here is derived from an EMBL/GenBank/DDBJ whole genome shotgun (WGS) entry which is preliminary data.</text>
</comment>
<reference evidence="2" key="2">
    <citation type="submission" date="2020-09" db="EMBL/GenBank/DDBJ databases">
        <authorList>
            <person name="Sun Q."/>
            <person name="Zhou Y."/>
        </authorList>
    </citation>
    <scope>NUCLEOTIDE SEQUENCE</scope>
    <source>
        <strain evidence="2">CGMCC 1.15085</strain>
    </source>
</reference>
<dbReference type="AlphaFoldDB" id="A0A916T1C9"/>
<feature type="transmembrane region" description="Helical" evidence="1">
    <location>
        <begin position="57"/>
        <end position="75"/>
    </location>
</feature>
<protein>
    <recommendedName>
        <fullName evidence="4">DUF1772 domain-containing protein</fullName>
    </recommendedName>
</protein>
<evidence type="ECO:0000313" key="2">
    <source>
        <dbReference type="EMBL" id="GGB27705.1"/>
    </source>
</evidence>
<dbReference type="Proteomes" id="UP000636793">
    <property type="component" value="Unassembled WGS sequence"/>
</dbReference>
<dbReference type="EMBL" id="BMHI01000003">
    <property type="protein sequence ID" value="GGB27705.1"/>
    <property type="molecule type" value="Genomic_DNA"/>
</dbReference>
<name>A0A916T1C9_9MICO</name>
<proteinExistence type="predicted"/>
<feature type="transmembrane region" description="Helical" evidence="1">
    <location>
        <begin position="141"/>
        <end position="161"/>
    </location>
</feature>